<dbReference type="InterPro" id="IPR011701">
    <property type="entry name" value="MFS"/>
</dbReference>
<gene>
    <name evidence="9" type="ORF">GCM10009838_41790</name>
</gene>
<feature type="transmembrane region" description="Helical" evidence="8">
    <location>
        <begin position="178"/>
        <end position="199"/>
    </location>
</feature>
<evidence type="ECO:0000256" key="4">
    <source>
        <dbReference type="ARBA" id="ARBA00022692"/>
    </source>
</evidence>
<keyword evidence="4 8" id="KW-0812">Transmembrane</keyword>
<evidence type="ECO:0000313" key="9">
    <source>
        <dbReference type="EMBL" id="GAA1977082.1"/>
    </source>
</evidence>
<dbReference type="PANTHER" id="PTHR23517">
    <property type="entry name" value="RESISTANCE PROTEIN MDTM, PUTATIVE-RELATED-RELATED"/>
    <property type="match status" value="1"/>
</dbReference>
<feature type="transmembrane region" description="Helical" evidence="8">
    <location>
        <begin position="385"/>
        <end position="403"/>
    </location>
</feature>
<feature type="transmembrane region" description="Helical" evidence="8">
    <location>
        <begin position="62"/>
        <end position="82"/>
    </location>
</feature>
<feature type="transmembrane region" description="Helical" evidence="8">
    <location>
        <begin position="358"/>
        <end position="379"/>
    </location>
</feature>
<dbReference type="EMBL" id="BAAAQM010000023">
    <property type="protein sequence ID" value="GAA1977082.1"/>
    <property type="molecule type" value="Genomic_DNA"/>
</dbReference>
<accession>A0ABP5DBC9</accession>
<name>A0ABP5DBC9_9ACTN</name>
<dbReference type="InterPro" id="IPR050171">
    <property type="entry name" value="MFS_Transporters"/>
</dbReference>
<keyword evidence="6 8" id="KW-0472">Membrane</keyword>
<sequence>MISRGGAVRAGLRAWWARVSPEPGPQRALVASSFVNRLGTGMFVAVSALYFTLIVGIPARQVGTGLTIAGTAGLLGSVPAGMLADRVGPRMVQLVTLGVQTGTMAAFVFVHSWWMFTTVTALDKVADAANNAARGALIGRVGGERPALFRAKLRSFVSVAVVLGTPVAGIAIQIGTRAAYVTLILANAASYVVCALLLLRVPEYPPIPRPAGSRRFAALADRPYAAFAGLNGLLSLQAVVVALVIPLWITTRTQVPRTMAAVVFGMFFVVGVLLMQPVGRRTETVAQGGRALRTSGLAVAAGCAVLAVSAEGPRWAQAAVLLFGAAIICAASVWALAAGFSLSFGLSPAHAQGEYQGLNLLGLDAAAAVGPALLTALVLGFGGPGWFVLGAGFAAAGLLGPPVTRWAQRTRPDTADAGAVADAAPSLSARAARPSAAGSSAP</sequence>
<proteinExistence type="predicted"/>
<evidence type="ECO:0000256" key="7">
    <source>
        <dbReference type="SAM" id="MobiDB-lite"/>
    </source>
</evidence>
<evidence type="ECO:0000256" key="3">
    <source>
        <dbReference type="ARBA" id="ARBA00022475"/>
    </source>
</evidence>
<evidence type="ECO:0000256" key="8">
    <source>
        <dbReference type="SAM" id="Phobius"/>
    </source>
</evidence>
<keyword evidence="3" id="KW-1003">Cell membrane</keyword>
<feature type="transmembrane region" description="Helical" evidence="8">
    <location>
        <begin position="261"/>
        <end position="279"/>
    </location>
</feature>
<dbReference type="Gene3D" id="1.20.1250.20">
    <property type="entry name" value="MFS general substrate transporter like domains"/>
    <property type="match status" value="2"/>
</dbReference>
<evidence type="ECO:0000256" key="2">
    <source>
        <dbReference type="ARBA" id="ARBA00022448"/>
    </source>
</evidence>
<dbReference type="RefSeq" id="WP_344658750.1">
    <property type="nucleotide sequence ID" value="NZ_BAAAQM010000023.1"/>
</dbReference>
<evidence type="ECO:0000313" key="10">
    <source>
        <dbReference type="Proteomes" id="UP001499854"/>
    </source>
</evidence>
<evidence type="ECO:0000256" key="1">
    <source>
        <dbReference type="ARBA" id="ARBA00004651"/>
    </source>
</evidence>
<comment type="caution">
    <text evidence="9">The sequence shown here is derived from an EMBL/GenBank/DDBJ whole genome shotgun (WGS) entry which is preliminary data.</text>
</comment>
<dbReference type="InterPro" id="IPR036259">
    <property type="entry name" value="MFS_trans_sf"/>
</dbReference>
<feature type="transmembrane region" description="Helical" evidence="8">
    <location>
        <begin position="153"/>
        <end position="172"/>
    </location>
</feature>
<dbReference type="Proteomes" id="UP001499854">
    <property type="component" value="Unassembled WGS sequence"/>
</dbReference>
<feature type="transmembrane region" description="Helical" evidence="8">
    <location>
        <begin position="34"/>
        <end position="55"/>
    </location>
</feature>
<evidence type="ECO:0000256" key="6">
    <source>
        <dbReference type="ARBA" id="ARBA00023136"/>
    </source>
</evidence>
<feature type="region of interest" description="Disordered" evidence="7">
    <location>
        <begin position="422"/>
        <end position="442"/>
    </location>
</feature>
<dbReference type="SUPFAM" id="SSF103473">
    <property type="entry name" value="MFS general substrate transporter"/>
    <property type="match status" value="1"/>
</dbReference>
<dbReference type="Pfam" id="PF07690">
    <property type="entry name" value="MFS_1"/>
    <property type="match status" value="1"/>
</dbReference>
<reference evidence="10" key="1">
    <citation type="journal article" date="2019" name="Int. J. Syst. Evol. Microbiol.">
        <title>The Global Catalogue of Microorganisms (GCM) 10K type strain sequencing project: providing services to taxonomists for standard genome sequencing and annotation.</title>
        <authorList>
            <consortium name="The Broad Institute Genomics Platform"/>
            <consortium name="The Broad Institute Genome Sequencing Center for Infectious Disease"/>
            <person name="Wu L."/>
            <person name="Ma J."/>
        </authorList>
    </citation>
    <scope>NUCLEOTIDE SEQUENCE [LARGE SCALE GENOMIC DNA]</scope>
    <source>
        <strain evidence="10">JCM 16013</strain>
    </source>
</reference>
<feature type="transmembrane region" description="Helical" evidence="8">
    <location>
        <begin position="224"/>
        <end position="249"/>
    </location>
</feature>
<feature type="transmembrane region" description="Helical" evidence="8">
    <location>
        <begin position="94"/>
        <end position="114"/>
    </location>
</feature>
<evidence type="ECO:0000256" key="5">
    <source>
        <dbReference type="ARBA" id="ARBA00022989"/>
    </source>
</evidence>
<protein>
    <submittedName>
        <fullName evidence="9">MFS transporter</fullName>
    </submittedName>
</protein>
<organism evidence="9 10">
    <name type="scientific">Catenulispora subtropica</name>
    <dbReference type="NCBI Taxonomy" id="450798"/>
    <lineage>
        <taxon>Bacteria</taxon>
        <taxon>Bacillati</taxon>
        <taxon>Actinomycetota</taxon>
        <taxon>Actinomycetes</taxon>
        <taxon>Catenulisporales</taxon>
        <taxon>Catenulisporaceae</taxon>
        <taxon>Catenulispora</taxon>
    </lineage>
</organism>
<keyword evidence="5 8" id="KW-1133">Transmembrane helix</keyword>
<feature type="transmembrane region" description="Helical" evidence="8">
    <location>
        <begin position="291"/>
        <end position="310"/>
    </location>
</feature>
<comment type="subcellular location">
    <subcellularLocation>
        <location evidence="1">Cell membrane</location>
        <topology evidence="1">Multi-pass membrane protein</topology>
    </subcellularLocation>
</comment>
<keyword evidence="2" id="KW-0813">Transport</keyword>
<dbReference type="PANTHER" id="PTHR23517:SF2">
    <property type="entry name" value="MULTIDRUG RESISTANCE PROTEIN MDTH"/>
    <property type="match status" value="1"/>
</dbReference>
<keyword evidence="10" id="KW-1185">Reference proteome</keyword>
<feature type="transmembrane region" description="Helical" evidence="8">
    <location>
        <begin position="316"/>
        <end position="346"/>
    </location>
</feature>